<protein>
    <recommendedName>
        <fullName evidence="4">BACON domain-containing protein</fullName>
    </recommendedName>
</protein>
<comment type="caution">
    <text evidence="2">The sequence shown here is derived from an EMBL/GenBank/DDBJ whole genome shotgun (WGS) entry which is preliminary data.</text>
</comment>
<dbReference type="Proteomes" id="UP000179686">
    <property type="component" value="Unassembled WGS sequence"/>
</dbReference>
<evidence type="ECO:0000313" key="2">
    <source>
        <dbReference type="EMBL" id="OGI71849.1"/>
    </source>
</evidence>
<evidence type="ECO:0000313" key="3">
    <source>
        <dbReference type="Proteomes" id="UP000179686"/>
    </source>
</evidence>
<reference evidence="2 3" key="1">
    <citation type="journal article" date="2016" name="Nat. Commun.">
        <title>Thousands of microbial genomes shed light on interconnected biogeochemical processes in an aquifer system.</title>
        <authorList>
            <person name="Anantharaman K."/>
            <person name="Brown C.T."/>
            <person name="Hug L.A."/>
            <person name="Sharon I."/>
            <person name="Castelle C.J."/>
            <person name="Probst A.J."/>
            <person name="Thomas B.C."/>
            <person name="Singh A."/>
            <person name="Wilkins M.J."/>
            <person name="Karaoz U."/>
            <person name="Brodie E.L."/>
            <person name="Williams K.H."/>
            <person name="Hubbard S.S."/>
            <person name="Banfield J.F."/>
        </authorList>
    </citation>
    <scope>NUCLEOTIDE SEQUENCE [LARGE SCALE GENOMIC DNA]</scope>
</reference>
<evidence type="ECO:0000256" key="1">
    <source>
        <dbReference type="SAM" id="SignalP"/>
    </source>
</evidence>
<gene>
    <name evidence="2" type="ORF">A3J61_00775</name>
</gene>
<dbReference type="STRING" id="1801752.A3J61_00775"/>
<keyword evidence="1" id="KW-0732">Signal</keyword>
<accession>A0A1F6VQK1</accession>
<dbReference type="EMBL" id="MFUC01000019">
    <property type="protein sequence ID" value="OGI71849.1"/>
    <property type="molecule type" value="Genomic_DNA"/>
</dbReference>
<evidence type="ECO:0008006" key="4">
    <source>
        <dbReference type="Google" id="ProtNLM"/>
    </source>
</evidence>
<feature type="chain" id="PRO_5009225756" description="BACON domain-containing protein" evidence="1">
    <location>
        <begin position="21"/>
        <end position="315"/>
    </location>
</feature>
<proteinExistence type="predicted"/>
<name>A0A1F6VQK1_9BACT</name>
<sequence length="315" mass="34520">MKKFYTLLLLTIFLPILGHAQSASDVNINISPTIPEPGERVVLTLESFSVNLTDSNIRWLAKSQVIKEGAGIRSISFVAPNDDLSIVIQILTPEHTEIVKSLTLSASSVDLLWEAPDTYTPPFYRGKALPGPESLIKFVGIPSAVTQFGQTGTKNTDFIWQRDTNTVGEAGGRGRDSYTLLFDSLKNSELINVSTNYAGKIASAETVIKPFDLNLSIYPLSSGGEPFITRALRSGDSVNRESSFFAAPYGAHPKYLDNTSIKFDWLIGGNSISPGSRPFLITLSPSGNNNQNLEIMYEGIKSLFDGFKRTYQIKI</sequence>
<dbReference type="AlphaFoldDB" id="A0A1F6VQK1"/>
<organism evidence="2 3">
    <name type="scientific">Candidatus Nomurabacteria bacterium RIFCSPHIGHO2_02_FULL_38_15</name>
    <dbReference type="NCBI Taxonomy" id="1801752"/>
    <lineage>
        <taxon>Bacteria</taxon>
        <taxon>Candidatus Nomuraibacteriota</taxon>
    </lineage>
</organism>
<feature type="signal peptide" evidence="1">
    <location>
        <begin position="1"/>
        <end position="20"/>
    </location>
</feature>